<feature type="compositionally biased region" description="Polar residues" evidence="4">
    <location>
        <begin position="496"/>
        <end position="505"/>
    </location>
</feature>
<feature type="compositionally biased region" description="Polar residues" evidence="4">
    <location>
        <begin position="527"/>
        <end position="537"/>
    </location>
</feature>
<evidence type="ECO:0000256" key="1">
    <source>
        <dbReference type="ARBA" id="ARBA00022443"/>
    </source>
</evidence>
<dbReference type="AlphaFoldDB" id="A0AAD7AKH3"/>
<feature type="region of interest" description="Disordered" evidence="4">
    <location>
        <begin position="980"/>
        <end position="1009"/>
    </location>
</feature>
<dbReference type="Pfam" id="PF00169">
    <property type="entry name" value="PH"/>
    <property type="match status" value="1"/>
</dbReference>
<dbReference type="InterPro" id="IPR001660">
    <property type="entry name" value="SAM"/>
</dbReference>
<dbReference type="GO" id="GO:0005085">
    <property type="term" value="F:guanyl-nucleotide exchange factor activity"/>
    <property type="evidence" value="ECO:0007669"/>
    <property type="project" value="UniProtKB-KW"/>
</dbReference>
<dbReference type="Pfam" id="PF00018">
    <property type="entry name" value="SH3_1"/>
    <property type="match status" value="1"/>
</dbReference>
<evidence type="ECO:0000256" key="4">
    <source>
        <dbReference type="SAM" id="MobiDB-lite"/>
    </source>
</evidence>
<feature type="compositionally biased region" description="Basic and acidic residues" evidence="4">
    <location>
        <begin position="999"/>
        <end position="1009"/>
    </location>
</feature>
<dbReference type="SMART" id="SM00326">
    <property type="entry name" value="SH3"/>
    <property type="match status" value="1"/>
</dbReference>
<comment type="caution">
    <text evidence="9">The sequence shown here is derived from an EMBL/GenBank/DDBJ whole genome shotgun (WGS) entry which is preliminary data.</text>
</comment>
<feature type="region of interest" description="Disordered" evidence="4">
    <location>
        <begin position="556"/>
        <end position="826"/>
    </location>
</feature>
<dbReference type="SUPFAM" id="SSF50044">
    <property type="entry name" value="SH3-domain"/>
    <property type="match status" value="1"/>
</dbReference>
<dbReference type="InterPro" id="IPR001715">
    <property type="entry name" value="CH_dom"/>
</dbReference>
<feature type="region of interest" description="Disordered" evidence="4">
    <location>
        <begin position="1041"/>
        <end position="1060"/>
    </location>
</feature>
<dbReference type="SUPFAM" id="SSF47769">
    <property type="entry name" value="SAM/Pointed domain"/>
    <property type="match status" value="1"/>
</dbReference>
<feature type="compositionally biased region" description="Low complexity" evidence="4">
    <location>
        <begin position="647"/>
        <end position="659"/>
    </location>
</feature>
<keyword evidence="10" id="KW-1185">Reference proteome</keyword>
<evidence type="ECO:0000259" key="6">
    <source>
        <dbReference type="PROSITE" id="PS50003"/>
    </source>
</evidence>
<dbReference type="SUPFAM" id="SSF50729">
    <property type="entry name" value="PH domain-like"/>
    <property type="match status" value="1"/>
</dbReference>
<evidence type="ECO:0000256" key="2">
    <source>
        <dbReference type="ARBA" id="ARBA00022658"/>
    </source>
</evidence>
<gene>
    <name evidence="9" type="ORF">DFH08DRAFT_733199</name>
</gene>
<feature type="compositionally biased region" description="Low complexity" evidence="4">
    <location>
        <begin position="748"/>
        <end position="762"/>
    </location>
</feature>
<feature type="compositionally biased region" description="Pro residues" evidence="4">
    <location>
        <begin position="296"/>
        <end position="314"/>
    </location>
</feature>
<dbReference type="PROSITE" id="PS50105">
    <property type="entry name" value="SAM_DOMAIN"/>
    <property type="match status" value="1"/>
</dbReference>
<feature type="domain" description="SAM" evidence="8">
    <location>
        <begin position="408"/>
        <end position="473"/>
    </location>
</feature>
<feature type="domain" description="Calponin-homology (CH)" evidence="7">
    <location>
        <begin position="1076"/>
        <end position="1184"/>
    </location>
</feature>
<dbReference type="SMART" id="SM00233">
    <property type="entry name" value="PH"/>
    <property type="match status" value="1"/>
</dbReference>
<dbReference type="InterPro" id="IPR001849">
    <property type="entry name" value="PH_domain"/>
</dbReference>
<feature type="compositionally biased region" description="Acidic residues" evidence="4">
    <location>
        <begin position="252"/>
        <end position="263"/>
    </location>
</feature>
<evidence type="ECO:0000256" key="3">
    <source>
        <dbReference type="PROSITE-ProRule" id="PRU00192"/>
    </source>
</evidence>
<evidence type="ECO:0000313" key="10">
    <source>
        <dbReference type="Proteomes" id="UP001218218"/>
    </source>
</evidence>
<dbReference type="PRINTS" id="PR00452">
    <property type="entry name" value="SH3DOMAIN"/>
</dbReference>
<dbReference type="Gene3D" id="2.30.29.30">
    <property type="entry name" value="Pleckstrin-homology domain (PH domain)/Phosphotyrosine-binding domain (PTB)"/>
    <property type="match status" value="1"/>
</dbReference>
<feature type="compositionally biased region" description="Polar residues" evidence="4">
    <location>
        <begin position="59"/>
        <end position="71"/>
    </location>
</feature>
<feature type="region of interest" description="Disordered" evidence="4">
    <location>
        <begin position="138"/>
        <end position="181"/>
    </location>
</feature>
<feature type="region of interest" description="Disordered" evidence="4">
    <location>
        <begin position="83"/>
        <end position="121"/>
    </location>
</feature>
<organism evidence="9 10">
    <name type="scientific">Mycena albidolilacea</name>
    <dbReference type="NCBI Taxonomy" id="1033008"/>
    <lineage>
        <taxon>Eukaryota</taxon>
        <taxon>Fungi</taxon>
        <taxon>Dikarya</taxon>
        <taxon>Basidiomycota</taxon>
        <taxon>Agaricomycotina</taxon>
        <taxon>Agaricomycetes</taxon>
        <taxon>Agaricomycetidae</taxon>
        <taxon>Agaricales</taxon>
        <taxon>Marasmiineae</taxon>
        <taxon>Mycenaceae</taxon>
        <taxon>Mycena</taxon>
    </lineage>
</organism>
<dbReference type="CDD" id="cd13316">
    <property type="entry name" value="PH_Boi"/>
    <property type="match status" value="1"/>
</dbReference>
<dbReference type="Gene3D" id="1.10.150.50">
    <property type="entry name" value="Transcription Factor, Ets-1"/>
    <property type="match status" value="1"/>
</dbReference>
<dbReference type="InterPro" id="IPR013761">
    <property type="entry name" value="SAM/pointed_sf"/>
</dbReference>
<dbReference type="PROSITE" id="PS50003">
    <property type="entry name" value="PH_DOMAIN"/>
    <property type="match status" value="1"/>
</dbReference>
<keyword evidence="2" id="KW-0344">Guanine-nucleotide releasing factor</keyword>
<keyword evidence="1 3" id="KW-0728">SH3 domain</keyword>
<feature type="region of interest" description="Disordered" evidence="4">
    <location>
        <begin position="496"/>
        <end position="539"/>
    </location>
</feature>
<dbReference type="Pfam" id="PF07647">
    <property type="entry name" value="SAM_2"/>
    <property type="match status" value="1"/>
</dbReference>
<dbReference type="Proteomes" id="UP001218218">
    <property type="component" value="Unassembled WGS sequence"/>
</dbReference>
<protein>
    <submittedName>
        <fullName evidence="9">Uncharacterized protein</fullName>
    </submittedName>
</protein>
<evidence type="ECO:0000259" key="7">
    <source>
        <dbReference type="PROSITE" id="PS50021"/>
    </source>
</evidence>
<feature type="region of interest" description="Disordered" evidence="4">
    <location>
        <begin position="354"/>
        <end position="408"/>
    </location>
</feature>
<dbReference type="EMBL" id="JARIHO010000005">
    <property type="protein sequence ID" value="KAJ7361421.1"/>
    <property type="molecule type" value="Genomic_DNA"/>
</dbReference>
<feature type="domain" description="PH" evidence="6">
    <location>
        <begin position="857"/>
        <end position="955"/>
    </location>
</feature>
<dbReference type="PROSITE" id="PS50021">
    <property type="entry name" value="CH"/>
    <property type="match status" value="1"/>
</dbReference>
<dbReference type="PANTHER" id="PTHR48125">
    <property type="entry name" value="LP07818P1"/>
    <property type="match status" value="1"/>
</dbReference>
<feature type="compositionally biased region" description="Low complexity" evidence="4">
    <location>
        <begin position="791"/>
        <end position="812"/>
    </location>
</feature>
<reference evidence="9" key="1">
    <citation type="submission" date="2023-03" db="EMBL/GenBank/DDBJ databases">
        <title>Massive genome expansion in bonnet fungi (Mycena s.s.) driven by repeated elements and novel gene families across ecological guilds.</title>
        <authorList>
            <consortium name="Lawrence Berkeley National Laboratory"/>
            <person name="Harder C.B."/>
            <person name="Miyauchi S."/>
            <person name="Viragh M."/>
            <person name="Kuo A."/>
            <person name="Thoen E."/>
            <person name="Andreopoulos B."/>
            <person name="Lu D."/>
            <person name="Skrede I."/>
            <person name="Drula E."/>
            <person name="Henrissat B."/>
            <person name="Morin E."/>
            <person name="Kohler A."/>
            <person name="Barry K."/>
            <person name="LaButti K."/>
            <person name="Morin E."/>
            <person name="Salamov A."/>
            <person name="Lipzen A."/>
            <person name="Mereny Z."/>
            <person name="Hegedus B."/>
            <person name="Baldrian P."/>
            <person name="Stursova M."/>
            <person name="Weitz H."/>
            <person name="Taylor A."/>
            <person name="Grigoriev I.V."/>
            <person name="Nagy L.G."/>
            <person name="Martin F."/>
            <person name="Kauserud H."/>
        </authorList>
    </citation>
    <scope>NUCLEOTIDE SEQUENCE</scope>
    <source>
        <strain evidence="9">CBHHK002</strain>
    </source>
</reference>
<name>A0AAD7AKH3_9AGAR</name>
<feature type="domain" description="SH3" evidence="5">
    <location>
        <begin position="1"/>
        <end position="63"/>
    </location>
</feature>
<dbReference type="InterPro" id="IPR036028">
    <property type="entry name" value="SH3-like_dom_sf"/>
</dbReference>
<evidence type="ECO:0000313" key="9">
    <source>
        <dbReference type="EMBL" id="KAJ7361421.1"/>
    </source>
</evidence>
<feature type="compositionally biased region" description="Basic and acidic residues" evidence="4">
    <location>
        <begin position="660"/>
        <end position="699"/>
    </location>
</feature>
<proteinExistence type="predicted"/>
<dbReference type="InterPro" id="IPR001452">
    <property type="entry name" value="SH3_domain"/>
</dbReference>
<feature type="region of interest" description="Disordered" evidence="4">
    <location>
        <begin position="207"/>
        <end position="336"/>
    </location>
</feature>
<accession>A0AAD7AKH3</accession>
<dbReference type="Gene3D" id="2.30.30.40">
    <property type="entry name" value="SH3 Domains"/>
    <property type="match status" value="1"/>
</dbReference>
<dbReference type="InterPro" id="IPR011993">
    <property type="entry name" value="PH-like_dom_sf"/>
</dbReference>
<sequence length="1209" mass="129001">MPEYVYALHDFLPEHEDEVSFHTGERIEVVEKDDLYGDGWWRGRNLAGKVGLFPQSYTTTAPPSVDTTSPPATAIPSETGAPLQSLVEEPESTDETSPVSPVPHIYLNGDDTEPPTSPSGEVMQATMTDVQQAIEQLGSRNRGSSTNIDHDARSFSFASTNGMTSDDDEEETDFSEGEGWHKNARARLADKARQALAEAEKLEALSSGLGTSRLPPIDLPMSDESDDEDDDHHHDLEDEEHYTTSPLRDQYIPEEDEPSESEPVDGLGRLRTPEEIPATATATSFPINAMVHTEVPPTPVSAGTPPPPAVPLAPPVQRESSPLRESVVASQSLPSPALSAGAAAIASKHSSVASSTASGLGAPSRPGSKPGSVHSASLSVVSEGKRRDDSGHASNASATGAPKHPSEWTVEEVVEWLKSKGFDEDVRDKFTEQEITGDVLLDLDVNLLKTEIGIMAFGKRMRIANAIVDLRRPPSPSTSFSLPQNSPQNQQYALAYSTSQSSQPYAHSPHFNGHSRTQSQSHSQQSYNGHNSMQSSVGAPLNGYLAQTYGTAASGLMSPESAPHTGDLLGSPMRENFGSGVPMGEQANGARSKGRPAQLNLSPSDGALNVSATQTTEAEAHEDERAVMSESELPHAKASLGRRIFGPRSPASSPHSSTAADREKDKDSVASSHSKDADASPIETKTEGKAAGKKKEKESNIATGPGRHARGKKSVDVNSPAKGGNERLSIFGASFGGTLGRKPAPRYSSGSEEASKSSSGFSIPGLKKNGRPTTPGGPNAPSTPQQKSPDTSHTAHPPAPAIASPASTSNPTLLRKRTSSGQGTDAAKASATAAVAVAGTGGSKLKPGLSVLEQIGETDHAGWMRKKGERYNSWKLRYFVLKGPDMYCLKSSNKAETKIKGYINIVGYKVTVDENVNPGRYGFRIDHDHEKTHYFSSDEKTVVRDWMKAIMKATIGRDYSKPVVSSVNIPTIPLIVAQAMNPAPRPPSPTARAATQRAMRRENTDQPSTRDARVLMLTGFVNAETPPKEERTRLDSFFTTETVPGSNPPGAVPGTPQSAVAPARPARRMSTQQAPTPVDDGLIEWANSHLPSNLRITDPTGPLCDGLGLLRLAESIKGRPSSPPVPDSAFPKDPSDDNLDGLFRLFDFLLDNEVRMGSVSINDIRQAKRDKIIQLLRGLKGWEDKRKAIATSIGKGSAQAGGFIAPAWT</sequence>
<feature type="compositionally biased region" description="Basic and acidic residues" evidence="4">
    <location>
        <begin position="618"/>
        <end position="635"/>
    </location>
</feature>
<dbReference type="PROSITE" id="PS50002">
    <property type="entry name" value="SH3"/>
    <property type="match status" value="1"/>
</dbReference>
<evidence type="ECO:0000259" key="5">
    <source>
        <dbReference type="PROSITE" id="PS50002"/>
    </source>
</evidence>
<feature type="compositionally biased region" description="Acidic residues" evidence="4">
    <location>
        <begin position="165"/>
        <end position="176"/>
    </location>
</feature>
<feature type="compositionally biased region" description="Polar residues" evidence="4">
    <location>
        <begin position="138"/>
        <end position="147"/>
    </location>
</feature>
<dbReference type="SMART" id="SM00454">
    <property type="entry name" value="SAM"/>
    <property type="match status" value="1"/>
</dbReference>
<feature type="compositionally biased region" description="Acidic residues" evidence="4">
    <location>
        <begin position="221"/>
        <end position="230"/>
    </location>
</feature>
<feature type="region of interest" description="Disordered" evidence="4">
    <location>
        <begin position="59"/>
        <end position="78"/>
    </location>
</feature>
<evidence type="ECO:0000259" key="8">
    <source>
        <dbReference type="PROSITE" id="PS50105"/>
    </source>
</evidence>
<dbReference type="CDD" id="cd00174">
    <property type="entry name" value="SH3"/>
    <property type="match status" value="1"/>
</dbReference>
<feature type="compositionally biased region" description="Polar residues" evidence="4">
    <location>
        <begin position="780"/>
        <end position="789"/>
    </location>
</feature>
<dbReference type="PANTHER" id="PTHR48125:SF12">
    <property type="entry name" value="AT HOOK TRANSCRIPTION FACTOR FAMILY-RELATED"/>
    <property type="match status" value="1"/>
</dbReference>